<dbReference type="Proteomes" id="UP000502298">
    <property type="component" value="Chromosome"/>
</dbReference>
<keyword evidence="2" id="KW-1185">Reference proteome</keyword>
<proteinExistence type="predicted"/>
<dbReference type="RefSeq" id="WP_168917709.1">
    <property type="nucleotide sequence ID" value="NZ_CP050804.1"/>
</dbReference>
<dbReference type="Pfam" id="PF12982">
    <property type="entry name" value="DUF3866"/>
    <property type="match status" value="1"/>
</dbReference>
<evidence type="ECO:0000313" key="1">
    <source>
        <dbReference type="EMBL" id="QJC21769.1"/>
    </source>
</evidence>
<dbReference type="EMBL" id="CP050804">
    <property type="protein sequence ID" value="QJC21769.1"/>
    <property type="molecule type" value="Genomic_DNA"/>
</dbReference>
<protein>
    <submittedName>
        <fullName evidence="1">DUF3866 family protein</fullName>
    </submittedName>
</protein>
<organism evidence="1 2">
    <name type="scientific">Arcanobacterium buesumense</name>
    <dbReference type="NCBI Taxonomy" id="2722751"/>
    <lineage>
        <taxon>Bacteria</taxon>
        <taxon>Bacillati</taxon>
        <taxon>Actinomycetota</taxon>
        <taxon>Actinomycetes</taxon>
        <taxon>Actinomycetales</taxon>
        <taxon>Actinomycetaceae</taxon>
        <taxon>Arcanobacterium</taxon>
    </lineage>
</organism>
<reference evidence="1 2" key="1">
    <citation type="submission" date="2020-03" db="EMBL/GenBank/DDBJ databases">
        <title>Complete genome of Arcanobacterium buesumensis sp. nov. strain 2701.</title>
        <authorList>
            <person name="Borowiak M."/>
            <person name="Alssahen M."/>
            <person name="Laemmler C."/>
            <person name="Malorny B."/>
            <person name="Hassan A."/>
            <person name="Prenger-Berninghoff E."/>
            <person name="Ploetz M."/>
            <person name="Abdulmawjood A."/>
        </authorList>
    </citation>
    <scope>NUCLEOTIDE SEQUENCE [LARGE SCALE GENOMIC DNA]</scope>
    <source>
        <strain evidence="1 2">2701</strain>
    </source>
</reference>
<name>A0A6H2EL61_9ACTO</name>
<dbReference type="AlphaFoldDB" id="A0A6H2EL61"/>
<dbReference type="KEGG" id="arca:HC352_04105"/>
<sequence length="369" mass="40095">MMMYRHGVILTIRRSWGPACEYLVRLDDKREVRALGYVPLIGLLAPGDAVVLSASAYERGLGTGGYMLIVLAPDRLPADTPPQPGHLIKARYTPQQFMVQGVDEQESPYHELLEEADSVDGMPVIVADLHSALPAITTGIRTTLPDARIAYLMTDGGALPAWFSMATHTLKEKGHILGTITCGQAFGGELEAVTIHSGLLAARHVWKADITIIAQGPGNLGTGTRWGFSGVSCGEALNAAGTLDGVPIACVRMSNADRRDRHYGISHHTLRILRDVTKVECRVPLPELTHCPREFIDEAWFDIVKEQYAGLAQLPHLHCLDIDCTGLYDALLHCPVPLRTMGRNLEEDVMSFLSAAVAGRYSASLLSAN</sequence>
<dbReference type="InterPro" id="IPR024479">
    <property type="entry name" value="DUF3866"/>
</dbReference>
<evidence type="ECO:0000313" key="2">
    <source>
        <dbReference type="Proteomes" id="UP000502298"/>
    </source>
</evidence>
<gene>
    <name evidence="1" type="ORF">HC352_04105</name>
</gene>
<accession>A0A6H2EL61</accession>